<dbReference type="Gene3D" id="3.40.630.30">
    <property type="match status" value="1"/>
</dbReference>
<comment type="caution">
    <text evidence="5">The sequence shown here is derived from an EMBL/GenBank/DDBJ whole genome shotgun (WGS) entry which is preliminary data.</text>
</comment>
<dbReference type="PROSITE" id="PS51186">
    <property type="entry name" value="GNAT"/>
    <property type="match status" value="1"/>
</dbReference>
<dbReference type="RefSeq" id="WP_034746056.1">
    <property type="nucleotide sequence ID" value="NZ_BAUT01000024.1"/>
</dbReference>
<comment type="similarity">
    <text evidence="3">Belongs to the acetyltransferase family. RimJ subfamily.</text>
</comment>
<keyword evidence="1" id="KW-0808">Transferase</keyword>
<dbReference type="Pfam" id="PF13302">
    <property type="entry name" value="Acetyltransf_3"/>
    <property type="match status" value="1"/>
</dbReference>
<reference evidence="5" key="1">
    <citation type="journal article" date="2014" name="Genome Announc.">
        <title>Draft Genome Sequences of Three Alkaliphilic Bacillus Strains, Bacillus wakoensis JCM 9140T, Bacillus akibai JCM 9157T, and Bacillus hemicellulosilyticus JCM 9152T.</title>
        <authorList>
            <person name="Yuki M."/>
            <person name="Oshima K."/>
            <person name="Suda W."/>
            <person name="Oshida Y."/>
            <person name="Kitamura K."/>
            <person name="Iida T."/>
            <person name="Hattori M."/>
            <person name="Ohkuma M."/>
        </authorList>
    </citation>
    <scope>NUCLEOTIDE SEQUENCE [LARGE SCALE GENOMIC DNA]</scope>
    <source>
        <strain evidence="5">JCM 9140</strain>
    </source>
</reference>
<evidence type="ECO:0000256" key="2">
    <source>
        <dbReference type="ARBA" id="ARBA00023315"/>
    </source>
</evidence>
<dbReference type="InterPro" id="IPR016181">
    <property type="entry name" value="Acyl_CoA_acyltransferase"/>
</dbReference>
<dbReference type="InterPro" id="IPR000182">
    <property type="entry name" value="GNAT_dom"/>
</dbReference>
<dbReference type="GO" id="GO:0005737">
    <property type="term" value="C:cytoplasm"/>
    <property type="evidence" value="ECO:0007669"/>
    <property type="project" value="TreeGrafter"/>
</dbReference>
<dbReference type="PANTHER" id="PTHR43792">
    <property type="entry name" value="GNAT FAMILY, PUTATIVE (AFU_ORTHOLOGUE AFUA_3G00765)-RELATED-RELATED"/>
    <property type="match status" value="1"/>
</dbReference>
<dbReference type="InterPro" id="IPR051531">
    <property type="entry name" value="N-acetyltransferase"/>
</dbReference>
<evidence type="ECO:0000256" key="1">
    <source>
        <dbReference type="ARBA" id="ARBA00022679"/>
    </source>
</evidence>
<dbReference type="STRING" id="1236970.JCM9140_2479"/>
<dbReference type="Proteomes" id="UP000018890">
    <property type="component" value="Unassembled WGS sequence"/>
</dbReference>
<feature type="domain" description="N-acetyltransferase" evidence="4">
    <location>
        <begin position="3"/>
        <end position="168"/>
    </location>
</feature>
<dbReference type="AlphaFoldDB" id="W4Q384"/>
<gene>
    <name evidence="5" type="ORF">JCM9140_2479</name>
</gene>
<dbReference type="SUPFAM" id="SSF55729">
    <property type="entry name" value="Acyl-CoA N-acyltransferases (Nat)"/>
    <property type="match status" value="1"/>
</dbReference>
<dbReference type="EMBL" id="BAUT01000024">
    <property type="protein sequence ID" value="GAE26422.1"/>
    <property type="molecule type" value="Genomic_DNA"/>
</dbReference>
<evidence type="ECO:0000313" key="6">
    <source>
        <dbReference type="Proteomes" id="UP000018890"/>
    </source>
</evidence>
<accession>W4Q384</accession>
<keyword evidence="6" id="KW-1185">Reference proteome</keyword>
<evidence type="ECO:0000259" key="4">
    <source>
        <dbReference type="PROSITE" id="PS51186"/>
    </source>
</evidence>
<evidence type="ECO:0000256" key="3">
    <source>
        <dbReference type="ARBA" id="ARBA00038502"/>
    </source>
</evidence>
<sequence>MEIKLESLTIEHAKPLWQFERENRSFFETMVPSRGDDYYIYNKFIQFLQELLKEQERGEGQYYLIVNSQNTILGRINLFNVLENPSFSAEIGYRIGEPYLFKGIASRSIEMVMKHLNKKYKKMEVIAKTTSHNYGSQKILEKNGFRLTEIEKDGATLNLELYDFLYYTWSN</sequence>
<proteinExistence type="inferred from homology"/>
<dbReference type="PANTHER" id="PTHR43792:SF8">
    <property type="entry name" value="[RIBOSOMAL PROTEIN US5]-ALANINE N-ACETYLTRANSFERASE"/>
    <property type="match status" value="1"/>
</dbReference>
<organism evidence="5 6">
    <name type="scientific">Halalkalibacter wakoensis JCM 9140</name>
    <dbReference type="NCBI Taxonomy" id="1236970"/>
    <lineage>
        <taxon>Bacteria</taxon>
        <taxon>Bacillati</taxon>
        <taxon>Bacillota</taxon>
        <taxon>Bacilli</taxon>
        <taxon>Bacillales</taxon>
        <taxon>Bacillaceae</taxon>
        <taxon>Halalkalibacter</taxon>
    </lineage>
</organism>
<dbReference type="OrthoDB" id="9801656at2"/>
<keyword evidence="2" id="KW-0012">Acyltransferase</keyword>
<name>W4Q384_9BACI</name>
<evidence type="ECO:0000313" key="5">
    <source>
        <dbReference type="EMBL" id="GAE26422.1"/>
    </source>
</evidence>
<dbReference type="GO" id="GO:0008999">
    <property type="term" value="F:protein-N-terminal-alanine acetyltransferase activity"/>
    <property type="evidence" value="ECO:0007669"/>
    <property type="project" value="TreeGrafter"/>
</dbReference>
<protein>
    <recommendedName>
        <fullName evidence="4">N-acetyltransferase domain-containing protein</fullName>
    </recommendedName>
</protein>